<name>A0AA41WXU7_9RALS</name>
<evidence type="ECO:0000313" key="2">
    <source>
        <dbReference type="Proteomes" id="UP001162793"/>
    </source>
</evidence>
<organism evidence="1 2">
    <name type="scientific">Ralstonia chuxiongensis</name>
    <dbReference type="NCBI Taxonomy" id="2957504"/>
    <lineage>
        <taxon>Bacteria</taxon>
        <taxon>Pseudomonadati</taxon>
        <taxon>Pseudomonadota</taxon>
        <taxon>Betaproteobacteria</taxon>
        <taxon>Burkholderiales</taxon>
        <taxon>Burkholderiaceae</taxon>
        <taxon>Ralstonia</taxon>
    </lineage>
</organism>
<reference evidence="2" key="1">
    <citation type="journal article" date="2023" name="Front. Microbiol.">
        <title>Ralstonia chuxiongensis sp. nov., Ralstonia mojiangensis sp. nov., and Ralstonia soli sp. nov., isolated from tobacco fields, are three novel species in the family Burkholderiaceae.</title>
        <authorList>
            <person name="Lu C.H."/>
            <person name="Zhang Y.Y."/>
            <person name="Jiang N."/>
            <person name="Chen W."/>
            <person name="Shao X."/>
            <person name="Zhao Z.M."/>
            <person name="Lu W.L."/>
            <person name="Hu X."/>
            <person name="Xi Y.X."/>
            <person name="Zou S.Y."/>
            <person name="Wei Q.J."/>
            <person name="Lin Z.L."/>
            <person name="Gong L."/>
            <person name="Gai X.T."/>
            <person name="Zhang L.Q."/>
            <person name="Li J.Y."/>
            <person name="Jin Y."/>
            <person name="Xia Z.Y."/>
        </authorList>
    </citation>
    <scope>NUCLEOTIDE SEQUENCE [LARGE SCALE GENOMIC DNA]</scope>
    <source>
        <strain evidence="2">21YRMH01-3</strain>
    </source>
</reference>
<comment type="caution">
    <text evidence="1">The sequence shown here is derived from an EMBL/GenBank/DDBJ whole genome shotgun (WGS) entry which is preliminary data.</text>
</comment>
<gene>
    <name evidence="1" type="ORF">NKG59_18885</name>
</gene>
<accession>A0AA41WXU7</accession>
<evidence type="ECO:0000313" key="1">
    <source>
        <dbReference type="EMBL" id="MCP1174432.1"/>
    </source>
</evidence>
<keyword evidence="2" id="KW-1185">Reference proteome</keyword>
<dbReference type="Proteomes" id="UP001162793">
    <property type="component" value="Unassembled WGS sequence"/>
</dbReference>
<sequence length="99" mass="11135">MKPFRQIDVANTMTSLGKCSIKFAVAMLETKASDQLVERRRKTPVQNAPTEVIQRLARELAAHQPDTCLLEDNYGPENLKLVVIKAYVAILLSNVRVVR</sequence>
<protein>
    <submittedName>
        <fullName evidence="1">Uncharacterized protein</fullName>
    </submittedName>
</protein>
<dbReference type="AlphaFoldDB" id="A0AA41WXU7"/>
<proteinExistence type="predicted"/>
<dbReference type="EMBL" id="JAMYWC010000005">
    <property type="protein sequence ID" value="MCP1174432.1"/>
    <property type="molecule type" value="Genomic_DNA"/>
</dbReference>